<dbReference type="Proteomes" id="UP000095283">
    <property type="component" value="Unplaced"/>
</dbReference>
<reference evidence="2" key="1">
    <citation type="submission" date="2016-11" db="UniProtKB">
        <authorList>
            <consortium name="WormBaseParasite"/>
        </authorList>
    </citation>
    <scope>IDENTIFICATION</scope>
</reference>
<dbReference type="AlphaFoldDB" id="A0A1I7XLH8"/>
<protein>
    <submittedName>
        <fullName evidence="2">Secreted protein</fullName>
    </submittedName>
</protein>
<organism evidence="1 2">
    <name type="scientific">Heterorhabditis bacteriophora</name>
    <name type="common">Entomopathogenic nematode worm</name>
    <dbReference type="NCBI Taxonomy" id="37862"/>
    <lineage>
        <taxon>Eukaryota</taxon>
        <taxon>Metazoa</taxon>
        <taxon>Ecdysozoa</taxon>
        <taxon>Nematoda</taxon>
        <taxon>Chromadorea</taxon>
        <taxon>Rhabditida</taxon>
        <taxon>Rhabditina</taxon>
        <taxon>Rhabditomorpha</taxon>
        <taxon>Strongyloidea</taxon>
        <taxon>Heterorhabditidae</taxon>
        <taxon>Heterorhabditis</taxon>
    </lineage>
</organism>
<evidence type="ECO:0000313" key="2">
    <source>
        <dbReference type="WBParaSite" id="Hba_18636"/>
    </source>
</evidence>
<evidence type="ECO:0000313" key="1">
    <source>
        <dbReference type="Proteomes" id="UP000095283"/>
    </source>
</evidence>
<sequence length="85" mass="9650">MNFLKFFVIYHCRTLSKPKNVSVLPSRRPAASHSLSTALKLIIGTTKGPPDRPRCQYAASRDTKHVGSLETTELPYFERQSHRHA</sequence>
<proteinExistence type="predicted"/>
<name>A0A1I7XLH8_HETBA</name>
<accession>A0A1I7XLH8</accession>
<dbReference type="WBParaSite" id="Hba_18636">
    <property type="protein sequence ID" value="Hba_18636"/>
    <property type="gene ID" value="Hba_18636"/>
</dbReference>
<keyword evidence="1" id="KW-1185">Reference proteome</keyword>